<dbReference type="OrthoDB" id="10435798at2759"/>
<protein>
    <submittedName>
        <fullName evidence="1">Uncharacterized protein</fullName>
    </submittedName>
</protein>
<dbReference type="EMBL" id="CAGKOT010000049">
    <property type="protein sequence ID" value="CAB5383733.1"/>
    <property type="molecule type" value="Genomic_DNA"/>
</dbReference>
<accession>A0A916EFF9</accession>
<dbReference type="Proteomes" id="UP000684084">
    <property type="component" value="Unassembled WGS sequence"/>
</dbReference>
<evidence type="ECO:0000313" key="1">
    <source>
        <dbReference type="EMBL" id="CAB5383733.1"/>
    </source>
</evidence>
<dbReference type="VEuPathDB" id="FungiDB:RhiirFUN_016990"/>
<gene>
    <name evidence="1" type="ORF">CHRIB12_LOCUS18547</name>
</gene>
<evidence type="ECO:0000313" key="2">
    <source>
        <dbReference type="Proteomes" id="UP000684084"/>
    </source>
</evidence>
<organism evidence="1 2">
    <name type="scientific">Rhizophagus irregularis</name>
    <dbReference type="NCBI Taxonomy" id="588596"/>
    <lineage>
        <taxon>Eukaryota</taxon>
        <taxon>Fungi</taxon>
        <taxon>Fungi incertae sedis</taxon>
        <taxon>Mucoromycota</taxon>
        <taxon>Glomeromycotina</taxon>
        <taxon>Glomeromycetes</taxon>
        <taxon>Glomerales</taxon>
        <taxon>Glomeraceae</taxon>
        <taxon>Rhizophagus</taxon>
    </lineage>
</organism>
<name>A0A916EFF9_9GLOM</name>
<reference evidence="1" key="1">
    <citation type="submission" date="2020-05" db="EMBL/GenBank/DDBJ databases">
        <authorList>
            <person name="Rincon C."/>
            <person name="Sanders R I."/>
            <person name="Robbins C."/>
            <person name="Chaturvedi A."/>
        </authorList>
    </citation>
    <scope>NUCLEOTIDE SEQUENCE</scope>
    <source>
        <strain evidence="1">CHB12</strain>
    </source>
</reference>
<sequence length="89" mass="10470">MEDCVSEKLAKLLGVSKRERSGEQHVREEHFQINSQCQRINIIKVPCDDQKMRPDELEQLKIQVGFRLMDHKAVTCINYSEQHYNVHSC</sequence>
<proteinExistence type="predicted"/>
<dbReference type="AlphaFoldDB" id="A0A916EFF9"/>
<comment type="caution">
    <text evidence="1">The sequence shown here is derived from an EMBL/GenBank/DDBJ whole genome shotgun (WGS) entry which is preliminary data.</text>
</comment>